<dbReference type="SUPFAM" id="SSF55729">
    <property type="entry name" value="Acyl-CoA N-acyltransferases (Nat)"/>
    <property type="match status" value="1"/>
</dbReference>
<dbReference type="EMBL" id="BAAAHK010000004">
    <property type="protein sequence ID" value="GAA0933567.1"/>
    <property type="molecule type" value="Genomic_DNA"/>
</dbReference>
<accession>A0ABN1PV98</accession>
<keyword evidence="3" id="KW-1185">Reference proteome</keyword>
<dbReference type="Gene3D" id="3.40.630.30">
    <property type="match status" value="1"/>
</dbReference>
<dbReference type="InterPro" id="IPR051908">
    <property type="entry name" value="Ribosomal_N-acetyltransferase"/>
</dbReference>
<dbReference type="InterPro" id="IPR016181">
    <property type="entry name" value="Acyl_CoA_acyltransferase"/>
</dbReference>
<comment type="caution">
    <text evidence="2">The sequence shown here is derived from an EMBL/GenBank/DDBJ whole genome shotgun (WGS) entry which is preliminary data.</text>
</comment>
<reference evidence="2 3" key="1">
    <citation type="journal article" date="2019" name="Int. J. Syst. Evol. Microbiol.">
        <title>The Global Catalogue of Microorganisms (GCM) 10K type strain sequencing project: providing services to taxonomists for standard genome sequencing and annotation.</title>
        <authorList>
            <consortium name="The Broad Institute Genomics Platform"/>
            <consortium name="The Broad Institute Genome Sequencing Center for Infectious Disease"/>
            <person name="Wu L."/>
            <person name="Ma J."/>
        </authorList>
    </citation>
    <scope>NUCLEOTIDE SEQUENCE [LARGE SCALE GENOMIC DNA]</scope>
    <source>
        <strain evidence="2 3">JCM 10977</strain>
    </source>
</reference>
<dbReference type="InterPro" id="IPR000182">
    <property type="entry name" value="GNAT_dom"/>
</dbReference>
<name>A0ABN1PV98_9ACTN</name>
<protein>
    <recommendedName>
        <fullName evidence="1">N-acetyltransferase domain-containing protein</fullName>
    </recommendedName>
</protein>
<feature type="domain" description="N-acetyltransferase" evidence="1">
    <location>
        <begin position="11"/>
        <end position="170"/>
    </location>
</feature>
<dbReference type="PROSITE" id="PS51186">
    <property type="entry name" value="GNAT"/>
    <property type="match status" value="1"/>
</dbReference>
<organism evidence="2 3">
    <name type="scientific">Kribbella koreensis</name>
    <dbReference type="NCBI Taxonomy" id="57909"/>
    <lineage>
        <taxon>Bacteria</taxon>
        <taxon>Bacillati</taxon>
        <taxon>Actinomycetota</taxon>
        <taxon>Actinomycetes</taxon>
        <taxon>Propionibacteriales</taxon>
        <taxon>Kribbellaceae</taxon>
        <taxon>Kribbella</taxon>
    </lineage>
</organism>
<dbReference type="Proteomes" id="UP001500542">
    <property type="component" value="Unassembled WGS sequence"/>
</dbReference>
<dbReference type="PANTHER" id="PTHR43441:SF10">
    <property type="entry name" value="ACETYLTRANSFERASE"/>
    <property type="match status" value="1"/>
</dbReference>
<evidence type="ECO:0000259" key="1">
    <source>
        <dbReference type="PROSITE" id="PS51186"/>
    </source>
</evidence>
<dbReference type="RefSeq" id="WP_343967041.1">
    <property type="nucleotide sequence ID" value="NZ_BAAAHK010000004.1"/>
</dbReference>
<gene>
    <name evidence="2" type="ORF">GCM10009554_18880</name>
</gene>
<dbReference type="Pfam" id="PF13302">
    <property type="entry name" value="Acetyltransf_3"/>
    <property type="match status" value="1"/>
</dbReference>
<evidence type="ECO:0000313" key="2">
    <source>
        <dbReference type="EMBL" id="GAA0933567.1"/>
    </source>
</evidence>
<evidence type="ECO:0000313" key="3">
    <source>
        <dbReference type="Proteomes" id="UP001500542"/>
    </source>
</evidence>
<proteinExistence type="predicted"/>
<sequence>MTWPVLTGPRVTLKVLTMADIDAWMAGDDEEQQRWFEAPGPAPRENVVRHVEQSRNSWATSGSKRHWAIWLEDILAGGIDIANRGSGDAYLSYVIFPPSRRQAVATESIPLVTTWAFTTWPITRAVAIIDELNTASRATAECTGFHFEAAADPTEHTESGHMLRYVLPRP</sequence>
<dbReference type="PANTHER" id="PTHR43441">
    <property type="entry name" value="RIBOSOMAL-PROTEIN-SERINE ACETYLTRANSFERASE"/>
    <property type="match status" value="1"/>
</dbReference>